<name>A2SDN5_METPP</name>
<proteinExistence type="predicted"/>
<dbReference type="RefSeq" id="WP_011828312.1">
    <property type="nucleotide sequence ID" value="NC_008825.1"/>
</dbReference>
<dbReference type="eggNOG" id="COG2206">
    <property type="taxonomic scope" value="Bacteria"/>
</dbReference>
<dbReference type="Proteomes" id="UP000000366">
    <property type="component" value="Chromosome"/>
</dbReference>
<accession>A2SDN5</accession>
<gene>
    <name evidence="1" type="ordered locus">Mpe_A0712</name>
</gene>
<dbReference type="KEGG" id="mpt:Mpe_A0712"/>
<dbReference type="EMBL" id="CP000555">
    <property type="protein sequence ID" value="ABM93674.1"/>
    <property type="molecule type" value="Genomic_DNA"/>
</dbReference>
<protein>
    <submittedName>
        <fullName evidence="1">Uncharacterized protein</fullName>
    </submittedName>
</protein>
<keyword evidence="2" id="KW-1185">Reference proteome</keyword>
<organism evidence="1 2">
    <name type="scientific">Methylibium petroleiphilum (strain ATCC BAA-1232 / LMG 22953 / PM1)</name>
    <dbReference type="NCBI Taxonomy" id="420662"/>
    <lineage>
        <taxon>Bacteria</taxon>
        <taxon>Pseudomonadati</taxon>
        <taxon>Pseudomonadota</taxon>
        <taxon>Betaproteobacteria</taxon>
        <taxon>Burkholderiales</taxon>
        <taxon>Sphaerotilaceae</taxon>
        <taxon>Methylibium</taxon>
    </lineage>
</organism>
<dbReference type="HOGENOM" id="CLU_2717775_0_0_4"/>
<evidence type="ECO:0000313" key="1">
    <source>
        <dbReference type="EMBL" id="ABM93674.1"/>
    </source>
</evidence>
<evidence type="ECO:0000313" key="2">
    <source>
        <dbReference type="Proteomes" id="UP000000366"/>
    </source>
</evidence>
<reference evidence="1 2" key="1">
    <citation type="journal article" date="2007" name="J. Bacteriol.">
        <title>Whole-genome analysis of the methyl tert-butyl ether-degrading beta-proteobacterium Methylibium petroleiphilum PM1.</title>
        <authorList>
            <person name="Kane S.R."/>
            <person name="Chakicherla A.Y."/>
            <person name="Chain P.S.G."/>
            <person name="Schmidt R."/>
            <person name="Shin M.W."/>
            <person name="Legler T.C."/>
            <person name="Scow K.M."/>
            <person name="Larimer F.W."/>
            <person name="Lucas S.M."/>
            <person name="Richardson P.M."/>
            <person name="Hristova K.R."/>
        </authorList>
    </citation>
    <scope>NUCLEOTIDE SEQUENCE [LARGE SCALE GENOMIC DNA]</scope>
    <source>
        <strain evidence="2">ATCC BAA-1232 / LMG 22953 / PM1</strain>
    </source>
</reference>
<sequence>MRLASGELAVFTRRGPGAHAPMVAAIADRAGLPTVRTTPRHTAQPGCQIAGRATDLQLVLRVAPERLYGLVG</sequence>
<dbReference type="AlphaFoldDB" id="A2SDN5"/>